<dbReference type="InterPro" id="IPR036390">
    <property type="entry name" value="WH_DNA-bd_sf"/>
</dbReference>
<keyword evidence="2" id="KW-0805">Transcription regulation</keyword>
<proteinExistence type="inferred from homology"/>
<dbReference type="PANTHER" id="PTHR30537:SF5">
    <property type="entry name" value="HTH-TYPE TRANSCRIPTIONAL ACTIVATOR TTDR-RELATED"/>
    <property type="match status" value="1"/>
</dbReference>
<name>A0A1I7NEY0_9HYPH</name>
<dbReference type="CDD" id="cd08471">
    <property type="entry name" value="PBP2_CrgA_like_2"/>
    <property type="match status" value="1"/>
</dbReference>
<dbReference type="FunFam" id="1.10.10.10:FF:000001">
    <property type="entry name" value="LysR family transcriptional regulator"/>
    <property type="match status" value="1"/>
</dbReference>
<dbReference type="Pfam" id="PF00126">
    <property type="entry name" value="HTH_1"/>
    <property type="match status" value="1"/>
</dbReference>
<dbReference type="InterPro" id="IPR036388">
    <property type="entry name" value="WH-like_DNA-bd_sf"/>
</dbReference>
<dbReference type="Proteomes" id="UP000199423">
    <property type="component" value="Unassembled WGS sequence"/>
</dbReference>
<accession>A0A1I7NEY0</accession>
<dbReference type="Gene3D" id="3.40.190.290">
    <property type="match status" value="1"/>
</dbReference>
<feature type="domain" description="HTH lysR-type" evidence="5">
    <location>
        <begin position="1"/>
        <end position="59"/>
    </location>
</feature>
<gene>
    <name evidence="6" type="ORF">SAMN04488557_1880</name>
</gene>
<dbReference type="PROSITE" id="PS50931">
    <property type="entry name" value="HTH_LYSR"/>
    <property type="match status" value="1"/>
</dbReference>
<evidence type="ECO:0000256" key="2">
    <source>
        <dbReference type="ARBA" id="ARBA00023015"/>
    </source>
</evidence>
<dbReference type="GO" id="GO:0043565">
    <property type="term" value="F:sequence-specific DNA binding"/>
    <property type="evidence" value="ECO:0007669"/>
    <property type="project" value="TreeGrafter"/>
</dbReference>
<dbReference type="STRING" id="51670.SAMN04488557_1880"/>
<dbReference type="SUPFAM" id="SSF46785">
    <property type="entry name" value="Winged helix' DNA-binding domain"/>
    <property type="match status" value="1"/>
</dbReference>
<evidence type="ECO:0000256" key="4">
    <source>
        <dbReference type="ARBA" id="ARBA00023163"/>
    </source>
</evidence>
<comment type="similarity">
    <text evidence="1">Belongs to the LysR transcriptional regulatory family.</text>
</comment>
<dbReference type="InterPro" id="IPR058163">
    <property type="entry name" value="LysR-type_TF_proteobact-type"/>
</dbReference>
<reference evidence="7" key="1">
    <citation type="submission" date="2016-10" db="EMBL/GenBank/DDBJ databases">
        <authorList>
            <person name="Varghese N."/>
            <person name="Submissions S."/>
        </authorList>
    </citation>
    <scope>NUCLEOTIDE SEQUENCE [LARGE SCALE GENOMIC DNA]</scope>
    <source>
        <strain evidence="7">DSM 1565</strain>
    </source>
</reference>
<keyword evidence="7" id="KW-1185">Reference proteome</keyword>
<dbReference type="OrthoDB" id="9786526at2"/>
<keyword evidence="3 6" id="KW-0238">DNA-binding</keyword>
<keyword evidence="4" id="KW-0804">Transcription</keyword>
<organism evidence="6 7">
    <name type="scientific">Hyphomicrobium facile</name>
    <dbReference type="NCBI Taxonomy" id="51670"/>
    <lineage>
        <taxon>Bacteria</taxon>
        <taxon>Pseudomonadati</taxon>
        <taxon>Pseudomonadota</taxon>
        <taxon>Alphaproteobacteria</taxon>
        <taxon>Hyphomicrobiales</taxon>
        <taxon>Hyphomicrobiaceae</taxon>
        <taxon>Hyphomicrobium</taxon>
    </lineage>
</organism>
<evidence type="ECO:0000259" key="5">
    <source>
        <dbReference type="PROSITE" id="PS50931"/>
    </source>
</evidence>
<sequence length="310" mass="33712">MDRLRAMAAFVAVTEAGSLSAAARALGEPLTNLSRMISQLEAHLGCTLLHRSTRQMVLTPAGSEYLDTCRSVLDTVAMAERRIAGQADELSGDLALTAPVLFGRMFMVPLLARFLADYPRINARLLLVDRVVDLLEEGIDIALRIGELPDSALLATRVGSLRLVTCAAPAYLERCGTPSAPAALTQHDCVTFANLPGGTRWIFRSRRNGRKAVRVRSRLSVNTADAAVAAATAGIGITRVLSYQAEDALREGRLLPILDRFEDTEIPVQLVYSPTSSSNARVRSFVTFAAEKLRLLPHASLRKKHARLVR</sequence>
<evidence type="ECO:0000256" key="1">
    <source>
        <dbReference type="ARBA" id="ARBA00009437"/>
    </source>
</evidence>
<dbReference type="EMBL" id="FPCH01000002">
    <property type="protein sequence ID" value="SFV33218.1"/>
    <property type="molecule type" value="Genomic_DNA"/>
</dbReference>
<dbReference type="GO" id="GO:0006351">
    <property type="term" value="P:DNA-templated transcription"/>
    <property type="evidence" value="ECO:0007669"/>
    <property type="project" value="TreeGrafter"/>
</dbReference>
<evidence type="ECO:0000313" key="6">
    <source>
        <dbReference type="EMBL" id="SFV33218.1"/>
    </source>
</evidence>
<dbReference type="SUPFAM" id="SSF53850">
    <property type="entry name" value="Periplasmic binding protein-like II"/>
    <property type="match status" value="1"/>
</dbReference>
<dbReference type="RefSeq" id="WP_092867329.1">
    <property type="nucleotide sequence ID" value="NZ_FPCH01000002.1"/>
</dbReference>
<dbReference type="InterPro" id="IPR005119">
    <property type="entry name" value="LysR_subst-bd"/>
</dbReference>
<evidence type="ECO:0000256" key="3">
    <source>
        <dbReference type="ARBA" id="ARBA00023125"/>
    </source>
</evidence>
<dbReference type="Gene3D" id="1.10.10.10">
    <property type="entry name" value="Winged helix-like DNA-binding domain superfamily/Winged helix DNA-binding domain"/>
    <property type="match status" value="1"/>
</dbReference>
<evidence type="ECO:0000313" key="7">
    <source>
        <dbReference type="Proteomes" id="UP000199423"/>
    </source>
</evidence>
<dbReference type="Pfam" id="PF03466">
    <property type="entry name" value="LysR_substrate"/>
    <property type="match status" value="1"/>
</dbReference>
<dbReference type="GO" id="GO:0003700">
    <property type="term" value="F:DNA-binding transcription factor activity"/>
    <property type="evidence" value="ECO:0007669"/>
    <property type="project" value="InterPro"/>
</dbReference>
<dbReference type="AlphaFoldDB" id="A0A1I7NEY0"/>
<protein>
    <submittedName>
        <fullName evidence="6">DNA-binding transcriptional regulator, LysR family</fullName>
    </submittedName>
</protein>
<dbReference type="PANTHER" id="PTHR30537">
    <property type="entry name" value="HTH-TYPE TRANSCRIPTIONAL REGULATOR"/>
    <property type="match status" value="1"/>
</dbReference>
<dbReference type="InterPro" id="IPR000847">
    <property type="entry name" value="LysR_HTH_N"/>
</dbReference>